<evidence type="ECO:0000313" key="5">
    <source>
        <dbReference type="Proteomes" id="UP000193240"/>
    </source>
</evidence>
<reference evidence="4 5" key="1">
    <citation type="journal article" date="2017" name="Genome Announc.">
        <title>Genome sequence of the saprophytic ascomycete Epicoccum nigrum ICMP 19927 strain isolated from New Zealand.</title>
        <authorList>
            <person name="Fokin M."/>
            <person name="Fleetwood D."/>
            <person name="Weir B.S."/>
            <person name="Villas-Boas S.G."/>
        </authorList>
    </citation>
    <scope>NUCLEOTIDE SEQUENCE [LARGE SCALE GENOMIC DNA]</scope>
    <source>
        <strain evidence="4 5">ICMP 19927</strain>
    </source>
</reference>
<dbReference type="Pfam" id="PF24883">
    <property type="entry name" value="NPHP3_N"/>
    <property type="match status" value="2"/>
</dbReference>
<name>A0A1Y2MEG4_EPING</name>
<dbReference type="Proteomes" id="UP000193240">
    <property type="component" value="Unassembled WGS sequence"/>
</dbReference>
<dbReference type="EMBL" id="KZ107838">
    <property type="protein sequence ID" value="OSS54189.1"/>
    <property type="molecule type" value="Genomic_DNA"/>
</dbReference>
<accession>A0A1Y2MEG4</accession>
<sequence>MTRLLFFPASPVQFNRGRVFFSKFPAAMDRDLQDNPDEFWRNTLLQYRKIVGKPEAIEPVADLKQIDREGIIASSITCVNQLAEHTAAAMSPVFSQAQVVLGALQYLAGTVQFHKQNYNVKGVLTRMREASGTLERIAGYIKVRQELATIEEPLLRLITQIMSLYLQLCLIYAKVDRDSKTASGKIKNSMKVLIRWDGGIGQCIEEIEKLTRQELDLNVAAMRVSDLSTTERRSKVEDSSKLRNLLQVDETDEHWVEMQKWLEQKSVSGIGDWLFDEAGEFTEWSNVQQRSQDATLWLTGPATYGKTHLCCRAIQYLRDKIEMGDWSRYCQASVAWYYRQEKRPLQSSPPMQSLKAKKSEKDSSEQRISNREKKKDPELRDILLALIWQLAESDRSFQKHAIEQFRKSPRAFAKASQLWFDLIEPFCLQPQSGDSRPRCFFLVIDGDDASDSSDTESLSEIIRRYSDSLSKKLWEKKRSCCQIRVMIARTKDAPPEAREIKVPQDSRDSDVKIFIEHRLKDLLAAWSKGSDGYRTVRSLEKRLISMFSKETVNYHVLAGLLEEISRIGTSLFKLREFERKLDPDEITKVFTSVIIPSQLRRLDQELGDEDKGILNDVISYLICVRDWPTIEQLSAFLSLSRGSSFTKNIEVEIHEKYSNIMTLSPDKYVSSEHLLTFFEDKLKQPWYARVYEDEGDEINQTHEVVLAKLIASAPDLTHLTTIISEMAKVYNRTHPKLQFDYHASHITIIKLLLSTICSEDHRERAAVTGLQEYTGMKLLWHLWIFQQTKPDLKDVTDHESMRSIGKHLCHFFMEERSVRTWLSQSDPLYLREHTCAYFENARDWLADEYVWGSFQEELECPGAPSANSLKSANDDHQKETSTSSGTKPTEDTAESASEAQAEEVPIEEEDRTEQTTVEPGNLDISAATSDQPKTGITTQPLLACVIRISASQWLEDFSWDASQALLWLITVAHEALQTQVEIDHDVGLAKNQDFLEKAYKKISSDKKFTKQDIEQAEKWAVELLKIQDMRQSLSSTQDIRIAQTLVGLKVQKKHDLAEERCAFAQDHDFTSFEATLFLSKIFEENGNKKRALDELSKIRPYIQSLEFKEKHPNRWQDELDRFWRLCTETNSVKNALIACRDLSDQPESDSTGYIAQAQEWMLRAKNLREVFSELTTIRETDGRSLLTAVLHSPASSDALFHQHLHLTLKHEPRKLLRSYADAMFECSDDEVTPHLHYWYGVSLMHSHRLGDARHEWEGLCRDIKGRAKVSTILALLFAQTAENLASVYISIAQGHELNAELHSSQVRDLEQWNDWIDDNLQYSVNYLTLLLGRLYYVTGHPRKAQRTVRNHLSTAFKLLEDDRIENDRKGYFRIAEALISLGDERNALAAWTLVACRLLYKDEYESEEIDEFSIACAGDCKWSWDGSSDLDRDLYICHDCAHVRFEESCHKKLLEGSLEQRVCRKEHRLMKVSKMKRRERERIVSGYVVVDGKAEKIDNWFTATRRQYGIPKTDQPWTERPMEYSQVTKWKIKRSFDKESRMIRKRGFGRQIV</sequence>
<proteinExistence type="predicted"/>
<evidence type="ECO:0000256" key="2">
    <source>
        <dbReference type="SAM" id="MobiDB-lite"/>
    </source>
</evidence>
<dbReference type="OMA" id="ICRSTHE"/>
<evidence type="ECO:0000259" key="3">
    <source>
        <dbReference type="Pfam" id="PF24883"/>
    </source>
</evidence>
<dbReference type="InterPro" id="IPR056884">
    <property type="entry name" value="NPHP3-like_N"/>
</dbReference>
<evidence type="ECO:0000313" key="4">
    <source>
        <dbReference type="EMBL" id="OSS54189.1"/>
    </source>
</evidence>
<protein>
    <recommendedName>
        <fullName evidence="3">Nephrocystin 3-like N-terminal domain-containing protein</fullName>
    </recommendedName>
</protein>
<feature type="domain" description="Nephrocystin 3-like N-terminal" evidence="3">
    <location>
        <begin position="269"/>
        <end position="345"/>
    </location>
</feature>
<keyword evidence="5" id="KW-1185">Reference proteome</keyword>
<dbReference type="InParanoid" id="A0A1Y2MEG4"/>
<organism evidence="4 5">
    <name type="scientific">Epicoccum nigrum</name>
    <name type="common">Soil fungus</name>
    <name type="synonym">Epicoccum purpurascens</name>
    <dbReference type="NCBI Taxonomy" id="105696"/>
    <lineage>
        <taxon>Eukaryota</taxon>
        <taxon>Fungi</taxon>
        <taxon>Dikarya</taxon>
        <taxon>Ascomycota</taxon>
        <taxon>Pezizomycotina</taxon>
        <taxon>Dothideomycetes</taxon>
        <taxon>Pleosporomycetidae</taxon>
        <taxon>Pleosporales</taxon>
        <taxon>Pleosporineae</taxon>
        <taxon>Didymellaceae</taxon>
        <taxon>Epicoccum</taxon>
    </lineage>
</organism>
<evidence type="ECO:0000256" key="1">
    <source>
        <dbReference type="ARBA" id="ARBA00022737"/>
    </source>
</evidence>
<feature type="compositionally biased region" description="Acidic residues" evidence="2">
    <location>
        <begin position="900"/>
        <end position="911"/>
    </location>
</feature>
<gene>
    <name evidence="4" type="ORF">B5807_00847</name>
</gene>
<feature type="region of interest" description="Disordered" evidence="2">
    <location>
        <begin position="345"/>
        <end position="374"/>
    </location>
</feature>
<feature type="compositionally biased region" description="Basic and acidic residues" evidence="2">
    <location>
        <begin position="357"/>
        <end position="374"/>
    </location>
</feature>
<feature type="domain" description="Nephrocystin 3-like N-terminal" evidence="3">
    <location>
        <begin position="371"/>
        <end position="466"/>
    </location>
</feature>
<feature type="region of interest" description="Disordered" evidence="2">
    <location>
        <begin position="862"/>
        <end position="933"/>
    </location>
</feature>
<keyword evidence="1" id="KW-0677">Repeat</keyword>